<evidence type="ECO:0000313" key="2">
    <source>
        <dbReference type="Proteomes" id="UP001302020"/>
    </source>
</evidence>
<dbReference type="EMBL" id="CP126172">
    <property type="protein sequence ID" value="WOS42783.1"/>
    <property type="molecule type" value="Genomic_DNA"/>
</dbReference>
<sequence length="71" mass="8187">MSTALDTNRQRQAIPTGKTAEEWRAIENAAIQELRRRADEAHATVVALLDRHSRDFSAKQMAQIQRRMGRR</sequence>
<name>A0ABZ0JUQ8_9XANT</name>
<organism evidence="1 2">
    <name type="scientific">Xanthomonas rydalmerensis</name>
    <dbReference type="NCBI Taxonomy" id="3046274"/>
    <lineage>
        <taxon>Bacteria</taxon>
        <taxon>Pseudomonadati</taxon>
        <taxon>Pseudomonadota</taxon>
        <taxon>Gammaproteobacteria</taxon>
        <taxon>Lysobacterales</taxon>
        <taxon>Lysobacteraceae</taxon>
        <taxon>Xanthomonas</taxon>
    </lineage>
</organism>
<protein>
    <recommendedName>
        <fullName evidence="3">CopG family transcriptional regulator</fullName>
    </recommendedName>
</protein>
<dbReference type="RefSeq" id="WP_160968009.1">
    <property type="nucleotide sequence ID" value="NZ_CP126170.1"/>
</dbReference>
<accession>A0ABZ0JUQ8</accession>
<evidence type="ECO:0008006" key="3">
    <source>
        <dbReference type="Google" id="ProtNLM"/>
    </source>
</evidence>
<evidence type="ECO:0000313" key="1">
    <source>
        <dbReference type="EMBL" id="WOS42783.1"/>
    </source>
</evidence>
<proteinExistence type="predicted"/>
<reference evidence="1 2" key="1">
    <citation type="submission" date="2023-05" db="EMBL/GenBank/DDBJ databases">
        <title>Xanthomonas rydalmerenesis sp. nov., a novel Xanthomonas species isolated from Fragaria x ananassa.</title>
        <authorList>
            <person name="McKnight D.J.E."/>
            <person name="Wong-Bajracharya J."/>
            <person name="Okoh E.B."/>
            <person name="Snijders F."/>
            <person name="Lidbetter F."/>
            <person name="Webster J."/>
            <person name="Djordjevic S.P."/>
            <person name="Bogema D.R."/>
            <person name="Chapman T.A."/>
        </authorList>
    </citation>
    <scope>NUCLEOTIDE SEQUENCE [LARGE SCALE GENOMIC DNA]</scope>
    <source>
        <strain evidence="1 2">DAR34883</strain>
    </source>
</reference>
<keyword evidence="2" id="KW-1185">Reference proteome</keyword>
<dbReference type="Proteomes" id="UP001302020">
    <property type="component" value="Chromosome"/>
</dbReference>
<gene>
    <name evidence="1" type="ORF">QN243_10275</name>
</gene>